<accession>A0A225VLX2</accession>
<dbReference type="AlphaFoldDB" id="A0A225VLX2"/>
<dbReference type="EMBL" id="NBNE01004008">
    <property type="protein sequence ID" value="OWZ06332.1"/>
    <property type="molecule type" value="Genomic_DNA"/>
</dbReference>
<keyword evidence="2" id="KW-0548">Nucleotidyltransferase</keyword>
<dbReference type="PANTHER" id="PTHR33064:SF37">
    <property type="entry name" value="RIBONUCLEASE H"/>
    <property type="match status" value="1"/>
</dbReference>
<evidence type="ECO:0000313" key="2">
    <source>
        <dbReference type="EMBL" id="OWZ06332.1"/>
    </source>
</evidence>
<keyword evidence="2" id="KW-0808">Transferase</keyword>
<feature type="domain" description="Reverse transcriptase" evidence="1">
    <location>
        <begin position="27"/>
        <end position="118"/>
    </location>
</feature>
<dbReference type="InterPro" id="IPR000477">
    <property type="entry name" value="RT_dom"/>
</dbReference>
<dbReference type="InterPro" id="IPR051320">
    <property type="entry name" value="Viral_Replic_Matur_Polypro"/>
</dbReference>
<dbReference type="GO" id="GO:0003964">
    <property type="term" value="F:RNA-directed DNA polymerase activity"/>
    <property type="evidence" value="ECO:0007669"/>
    <property type="project" value="UniProtKB-KW"/>
</dbReference>
<gene>
    <name evidence="2" type="ORF">PHMEG_00021424</name>
</gene>
<reference evidence="3" key="1">
    <citation type="submission" date="2017-03" db="EMBL/GenBank/DDBJ databases">
        <title>Phytopthora megakarya and P. palmivora, two closely related causual agents of cacao black pod achieved similar genome size and gene model numbers by different mechanisms.</title>
        <authorList>
            <person name="Ali S."/>
            <person name="Shao J."/>
            <person name="Larry D.J."/>
            <person name="Kronmiller B."/>
            <person name="Shen D."/>
            <person name="Strem M.D."/>
            <person name="Melnick R.L."/>
            <person name="Guiltinan M.J."/>
            <person name="Tyler B.M."/>
            <person name="Meinhardt L.W."/>
            <person name="Bailey B.A."/>
        </authorList>
    </citation>
    <scope>NUCLEOTIDE SEQUENCE [LARGE SCALE GENOMIC DNA]</scope>
    <source>
        <strain evidence="3">zdho120</strain>
    </source>
</reference>
<dbReference type="SUPFAM" id="SSF56672">
    <property type="entry name" value="DNA/RNA polymerases"/>
    <property type="match status" value="1"/>
</dbReference>
<dbReference type="InterPro" id="IPR043502">
    <property type="entry name" value="DNA/RNA_pol_sf"/>
</dbReference>
<dbReference type="Proteomes" id="UP000198211">
    <property type="component" value="Unassembled WGS sequence"/>
</dbReference>
<organism evidence="2 3">
    <name type="scientific">Phytophthora megakarya</name>
    <dbReference type="NCBI Taxonomy" id="4795"/>
    <lineage>
        <taxon>Eukaryota</taxon>
        <taxon>Sar</taxon>
        <taxon>Stramenopiles</taxon>
        <taxon>Oomycota</taxon>
        <taxon>Peronosporomycetes</taxon>
        <taxon>Peronosporales</taxon>
        <taxon>Peronosporaceae</taxon>
        <taxon>Phytophthora</taxon>
    </lineage>
</organism>
<dbReference type="InterPro" id="IPR043128">
    <property type="entry name" value="Rev_trsase/Diguanyl_cyclase"/>
</dbReference>
<evidence type="ECO:0000259" key="1">
    <source>
        <dbReference type="Pfam" id="PF00078"/>
    </source>
</evidence>
<keyword evidence="3" id="KW-1185">Reference proteome</keyword>
<dbReference type="Gene3D" id="3.30.70.270">
    <property type="match status" value="1"/>
</dbReference>
<proteinExistence type="predicted"/>
<dbReference type="Gene3D" id="3.10.10.10">
    <property type="entry name" value="HIV Type 1 Reverse Transcriptase, subunit A, domain 1"/>
    <property type="match status" value="1"/>
</dbReference>
<dbReference type="OrthoDB" id="117764at2759"/>
<dbReference type="PANTHER" id="PTHR33064">
    <property type="entry name" value="POL PROTEIN"/>
    <property type="match status" value="1"/>
</dbReference>
<dbReference type="Pfam" id="PF00078">
    <property type="entry name" value="RVT_1"/>
    <property type="match status" value="1"/>
</dbReference>
<keyword evidence="2" id="KW-0695">RNA-directed DNA polymerase</keyword>
<comment type="caution">
    <text evidence="2">The sequence shown here is derived from an EMBL/GenBank/DDBJ whole genome shotgun (WGS) entry which is preliminary data.</text>
</comment>
<name>A0A225VLX2_9STRA</name>
<dbReference type="CDD" id="cd01647">
    <property type="entry name" value="RT_LTR"/>
    <property type="match status" value="1"/>
</dbReference>
<sequence length="160" mass="18295">MSETRNRSRCDPGKYPHVIVHKSNGVDNRLCIDYKLVNSLTRSMVYPMSLISDLLEDLDKTLWYCSLDMASGFWVVPMIDRAREISAFITPFGLFECDRMPFGLKTPQIYQRFVDNSLYGFLKLPRSGDPGNTTDLSRQGSLTILIATRCWDEDHISTTS</sequence>
<evidence type="ECO:0000313" key="3">
    <source>
        <dbReference type="Proteomes" id="UP000198211"/>
    </source>
</evidence>
<protein>
    <submittedName>
        <fullName evidence="2">Reverse transcriptase</fullName>
    </submittedName>
</protein>